<sequence>MHFSLPKMRVLVVGLKQRLDEDFFVGTSDSKRLIIFKISPILTSLPAQVFATTIMAGRT</sequence>
<gene>
    <name evidence="1" type="ORF">CAter282_1098</name>
</gene>
<evidence type="ECO:0000313" key="1">
    <source>
        <dbReference type="EMBL" id="AMP08893.1"/>
    </source>
</evidence>
<proteinExistence type="predicted"/>
<protein>
    <submittedName>
        <fullName evidence="1">Uncharacterized protein</fullName>
    </submittedName>
</protein>
<dbReference type="AlphaFoldDB" id="A0A127PML3"/>
<evidence type="ECO:0000313" key="2">
    <source>
        <dbReference type="Proteomes" id="UP000071778"/>
    </source>
</evidence>
<keyword evidence="2" id="KW-1185">Reference proteome</keyword>
<reference evidence="1 2" key="1">
    <citation type="submission" date="2015-11" db="EMBL/GenBank/DDBJ databases">
        <title>Exploring the genomic traits of fungus-feeding bacterial genus Collimonas.</title>
        <authorList>
            <person name="Song C."/>
            <person name="Schmidt R."/>
            <person name="de Jager V."/>
            <person name="Krzyzanowska D."/>
            <person name="Jongedijk E."/>
            <person name="Cankar K."/>
            <person name="Beekwilder J."/>
            <person name="van Veen A."/>
            <person name="de Boer W."/>
            <person name="van Veen J.A."/>
            <person name="Garbeva P."/>
        </authorList>
    </citation>
    <scope>NUCLEOTIDE SEQUENCE [LARGE SCALE GENOMIC DNA]</scope>
    <source>
        <strain evidence="1 2">Ter282</strain>
    </source>
</reference>
<dbReference type="EMBL" id="CP013235">
    <property type="protein sequence ID" value="AMP08893.1"/>
    <property type="molecule type" value="Genomic_DNA"/>
</dbReference>
<accession>A0A127PML3</accession>
<name>A0A127PML3_9BURK</name>
<dbReference type="PATRIC" id="fig|279058.17.peg.1179"/>
<dbReference type="Proteomes" id="UP000071778">
    <property type="component" value="Chromosome"/>
</dbReference>
<organism evidence="1 2">
    <name type="scientific">Collimonas arenae</name>
    <dbReference type="NCBI Taxonomy" id="279058"/>
    <lineage>
        <taxon>Bacteria</taxon>
        <taxon>Pseudomonadati</taxon>
        <taxon>Pseudomonadota</taxon>
        <taxon>Betaproteobacteria</taxon>
        <taxon>Burkholderiales</taxon>
        <taxon>Oxalobacteraceae</taxon>
        <taxon>Collimonas</taxon>
    </lineage>
</organism>